<dbReference type="AlphaFoldDB" id="A0A813V752"/>
<evidence type="ECO:0000313" key="7">
    <source>
        <dbReference type="EMBL" id="CAF3624891.1"/>
    </source>
</evidence>
<dbReference type="GO" id="GO:0004659">
    <property type="term" value="F:prenyltransferase activity"/>
    <property type="evidence" value="ECO:0007669"/>
    <property type="project" value="InterPro"/>
</dbReference>
<proteinExistence type="predicted"/>
<dbReference type="PROSITE" id="PS00444">
    <property type="entry name" value="POLYPRENYL_SYNTHASE_2"/>
    <property type="match status" value="1"/>
</dbReference>
<dbReference type="PANTHER" id="PTHR43281">
    <property type="entry name" value="FARNESYL DIPHOSPHATE SYNTHASE"/>
    <property type="match status" value="1"/>
</dbReference>
<keyword evidence="2" id="KW-0808">Transferase</keyword>
<evidence type="ECO:0000313" key="6">
    <source>
        <dbReference type="EMBL" id="CAF0837637.1"/>
    </source>
</evidence>
<evidence type="ECO:0000256" key="4">
    <source>
        <dbReference type="ARBA" id="ARBA00022842"/>
    </source>
</evidence>
<dbReference type="GO" id="GO:0046872">
    <property type="term" value="F:metal ion binding"/>
    <property type="evidence" value="ECO:0007669"/>
    <property type="project" value="UniProtKB-KW"/>
</dbReference>
<protein>
    <recommendedName>
        <fullName evidence="9">Geranyl diphosphate synthase</fullName>
    </recommendedName>
</protein>
<evidence type="ECO:0000256" key="3">
    <source>
        <dbReference type="ARBA" id="ARBA00022723"/>
    </source>
</evidence>
<reference evidence="6" key="1">
    <citation type="submission" date="2021-02" db="EMBL/GenBank/DDBJ databases">
        <authorList>
            <person name="Nowell W R."/>
        </authorList>
    </citation>
    <scope>NUCLEOTIDE SEQUENCE</scope>
</reference>
<evidence type="ECO:0000256" key="5">
    <source>
        <dbReference type="ARBA" id="ARBA00023229"/>
    </source>
</evidence>
<dbReference type="Proteomes" id="UP000681722">
    <property type="component" value="Unassembled WGS sequence"/>
</dbReference>
<dbReference type="Proteomes" id="UP000663829">
    <property type="component" value="Unassembled WGS sequence"/>
</dbReference>
<keyword evidence="5" id="KW-0414">Isoprene biosynthesis</keyword>
<gene>
    <name evidence="6" type="ORF">GPM918_LOCUS5393</name>
    <name evidence="7" type="ORF">SRO942_LOCUS5393</name>
</gene>
<dbReference type="EMBL" id="CAJOBC010000777">
    <property type="protein sequence ID" value="CAF3624891.1"/>
    <property type="molecule type" value="Genomic_DNA"/>
</dbReference>
<keyword evidence="8" id="KW-1185">Reference proteome</keyword>
<dbReference type="Gene3D" id="1.10.600.10">
    <property type="entry name" value="Farnesyl Diphosphate Synthase"/>
    <property type="match status" value="1"/>
</dbReference>
<organism evidence="6 8">
    <name type="scientific">Didymodactylos carnosus</name>
    <dbReference type="NCBI Taxonomy" id="1234261"/>
    <lineage>
        <taxon>Eukaryota</taxon>
        <taxon>Metazoa</taxon>
        <taxon>Spiralia</taxon>
        <taxon>Gnathifera</taxon>
        <taxon>Rotifera</taxon>
        <taxon>Eurotatoria</taxon>
        <taxon>Bdelloidea</taxon>
        <taxon>Philodinida</taxon>
        <taxon>Philodinidae</taxon>
        <taxon>Didymodactylos</taxon>
    </lineage>
</organism>
<dbReference type="PANTHER" id="PTHR43281:SF1">
    <property type="entry name" value="FARNESYL DIPHOSPHATE SYNTHASE"/>
    <property type="match status" value="1"/>
</dbReference>
<evidence type="ECO:0000256" key="1">
    <source>
        <dbReference type="ARBA" id="ARBA00001946"/>
    </source>
</evidence>
<dbReference type="EMBL" id="CAJNOQ010000777">
    <property type="protein sequence ID" value="CAF0837637.1"/>
    <property type="molecule type" value="Genomic_DNA"/>
</dbReference>
<dbReference type="InterPro" id="IPR008949">
    <property type="entry name" value="Isoprenoid_synthase_dom_sf"/>
</dbReference>
<keyword evidence="3" id="KW-0479">Metal-binding</keyword>
<dbReference type="SUPFAM" id="SSF48576">
    <property type="entry name" value="Terpenoid synthases"/>
    <property type="match status" value="1"/>
</dbReference>
<evidence type="ECO:0000256" key="2">
    <source>
        <dbReference type="ARBA" id="ARBA00022679"/>
    </source>
</evidence>
<dbReference type="SFLD" id="SFLDS00005">
    <property type="entry name" value="Isoprenoid_Synthase_Type_I"/>
    <property type="match status" value="1"/>
</dbReference>
<dbReference type="InterPro" id="IPR000092">
    <property type="entry name" value="Polyprenyl_synt"/>
</dbReference>
<dbReference type="Pfam" id="PF00348">
    <property type="entry name" value="polyprenyl_synt"/>
    <property type="match status" value="1"/>
</dbReference>
<dbReference type="OrthoDB" id="6921389at2759"/>
<comment type="caution">
    <text evidence="6">The sequence shown here is derived from an EMBL/GenBank/DDBJ whole genome shotgun (WGS) entry which is preliminary data.</text>
</comment>
<sequence length="1018" mass="117651">MPHVQIVSANCCSPASIFHTRRVKPRSLSRHLSLNSDSSKDTIHSQKRIITHYVYSKLEEYATKSSHLWILTSTEHIRKRLLRRTKDLSTHHSIPEHLVRQWILETLDSIDLTIQHLKTMTNSRGEFIQILSGNKTNEQLKRNKWRKLQLNRAKEIIKQKKDDDELLYEYRQYIRNKFTPKHETKSSFRHDTFNIDEEYKKAESISKQYLISLLTDFNKRTKPNLHLLEEMIDLGLKQMLKRPKLGEFEAVTKTEHNILAKAALIYKMKKAYEMNLRNQADDFMLLRFGQILTNSNKNKTVSETFMQYIHMFLNSVSLLAQYMKDVNDNNNIASDEYENISSYLAPTDNSSATIIMSPDTYIDQWTWLLEKWKEALCTFPIYLTESGSFSRLLRTTIGIGIARLYGFAENNENIAELDVKFFQALQMGYYYGIAYAFVDGLQDEREKEEQDSSMTLLAYSDVDKWLAIMEDVLCGGSFDRTQLPKLSVTDIVLETFDCLITLTNQNHITNDTFNDLALLLHSQRSDIKESDNFYFDPELYLGSMMKSHFTYTATAFMGGAHSVHNRERLWIMPFLGQMTDDCRDFYDDLKSGSVTSFTHYYQQKQKCLEQKSLNPFYGFLYLCEDIYVNSKKDIQTGAFLGRRIIRTFYSLELSSSKLSEFLDIFLHQYPDLKSYCWSLRAKFNQVSDPEKSFFRSLNEYGVKYARTHRKLETYASDHLKFIEDNLKIDSTSTENQQERLLIDGINYSVSAGGKRLRPLLLFMVGDLYQLTANSLIPLARAVEYLHTSSLIFDDLPAQDNANLRRGRATLHTFVDNEVPNTLAEGRAQLVAVDLISHAITLVNTDLVKKGFSVERINSVVNVLSKSMHELCTGQMMDLFAARSRINIDSRTNDILAILDNIAWLKTGKAIEVVLVCPAILAGVSDTKEIDRIRELGRLLGILFQMKDDLLDVEGESIGKTQLIDQRNHTVTYVSVLGQDGTKERLKVFEKEAKQLVDVLWSNAGTIKDVIRYFIERKK</sequence>
<evidence type="ECO:0008006" key="9">
    <source>
        <dbReference type="Google" id="ProtNLM"/>
    </source>
</evidence>
<dbReference type="GO" id="GO:0008299">
    <property type="term" value="P:isoprenoid biosynthetic process"/>
    <property type="evidence" value="ECO:0007669"/>
    <property type="project" value="UniProtKB-KW"/>
</dbReference>
<keyword evidence="4" id="KW-0460">Magnesium</keyword>
<comment type="cofactor">
    <cofactor evidence="1">
        <name>Mg(2+)</name>
        <dbReference type="ChEBI" id="CHEBI:18420"/>
    </cofactor>
</comment>
<dbReference type="PROSITE" id="PS00723">
    <property type="entry name" value="POLYPRENYL_SYNTHASE_1"/>
    <property type="match status" value="1"/>
</dbReference>
<accession>A0A813V752</accession>
<evidence type="ECO:0000313" key="8">
    <source>
        <dbReference type="Proteomes" id="UP000663829"/>
    </source>
</evidence>
<name>A0A813V752_9BILA</name>
<dbReference type="InterPro" id="IPR033749">
    <property type="entry name" value="Polyprenyl_synt_CS"/>
</dbReference>